<evidence type="ECO:0000256" key="4">
    <source>
        <dbReference type="PROSITE-ProRule" id="PRU00335"/>
    </source>
</evidence>
<keyword evidence="1" id="KW-0805">Transcription regulation</keyword>
<dbReference type="PATRIC" id="fig|84531.7.peg.118"/>
<dbReference type="EMBL" id="CP011129">
    <property type="protein sequence ID" value="ALN81198.1"/>
    <property type="molecule type" value="Genomic_DNA"/>
</dbReference>
<dbReference type="InterPro" id="IPR001647">
    <property type="entry name" value="HTH_TetR"/>
</dbReference>
<dbReference type="eggNOG" id="COG1309">
    <property type="taxonomic scope" value="Bacteria"/>
</dbReference>
<evidence type="ECO:0000256" key="1">
    <source>
        <dbReference type="ARBA" id="ARBA00023015"/>
    </source>
</evidence>
<keyword evidence="2 4" id="KW-0238">DNA-binding</keyword>
<feature type="DNA-binding region" description="H-T-H motif" evidence="4">
    <location>
        <begin position="45"/>
        <end position="64"/>
    </location>
</feature>
<dbReference type="RefSeq" id="WP_057918308.1">
    <property type="nucleotide sequence ID" value="NZ_CP011129.1"/>
</dbReference>
<gene>
    <name evidence="6" type="ORF">LA76x_3070</name>
</gene>
<dbReference type="PANTHER" id="PTHR30055">
    <property type="entry name" value="HTH-TYPE TRANSCRIPTIONAL REGULATOR RUTR"/>
    <property type="match status" value="1"/>
</dbReference>
<dbReference type="Pfam" id="PF00440">
    <property type="entry name" value="TetR_N"/>
    <property type="match status" value="1"/>
</dbReference>
<dbReference type="Gene3D" id="1.10.357.10">
    <property type="entry name" value="Tetracycline Repressor, domain 2"/>
    <property type="match status" value="1"/>
</dbReference>
<keyword evidence="3" id="KW-0804">Transcription</keyword>
<accession>A0A0S2FCC9</accession>
<proteinExistence type="predicted"/>
<protein>
    <submittedName>
        <fullName evidence="6">Bacterial regulatory, tetR family protein</fullName>
    </submittedName>
</protein>
<dbReference type="InterPro" id="IPR009057">
    <property type="entry name" value="Homeodomain-like_sf"/>
</dbReference>
<dbReference type="STRING" id="84531.LA76x_3070"/>
<reference evidence="6 7" key="1">
    <citation type="journal article" date="2015" name="BMC Genomics">
        <title>Comparative genomics and metabolic profiling of the genus Lysobacter.</title>
        <authorList>
            <person name="de Bruijn I."/>
            <person name="Cheng X."/>
            <person name="de Jager V."/>
            <person name="Exposito R.G."/>
            <person name="Watrous J."/>
            <person name="Patel N."/>
            <person name="Postma J."/>
            <person name="Dorrestein P.C."/>
            <person name="Kobayashi D."/>
            <person name="Raaijmakers J.M."/>
        </authorList>
    </citation>
    <scope>NUCLEOTIDE SEQUENCE [LARGE SCALE GENOMIC DNA]</scope>
    <source>
        <strain evidence="6 7">76</strain>
    </source>
</reference>
<dbReference type="PRINTS" id="PR00455">
    <property type="entry name" value="HTHTETR"/>
</dbReference>
<dbReference type="GO" id="GO:0000976">
    <property type="term" value="F:transcription cis-regulatory region binding"/>
    <property type="evidence" value="ECO:0007669"/>
    <property type="project" value="TreeGrafter"/>
</dbReference>
<name>A0A0S2FCC9_LYSAN</name>
<dbReference type="OrthoDB" id="9816320at2"/>
<feature type="domain" description="HTH tetR-type" evidence="5">
    <location>
        <begin position="22"/>
        <end position="82"/>
    </location>
</feature>
<evidence type="ECO:0000313" key="7">
    <source>
        <dbReference type="Proteomes" id="UP000060787"/>
    </source>
</evidence>
<evidence type="ECO:0000259" key="5">
    <source>
        <dbReference type="PROSITE" id="PS50977"/>
    </source>
</evidence>
<dbReference type="SUPFAM" id="SSF46689">
    <property type="entry name" value="Homeodomain-like"/>
    <property type="match status" value="1"/>
</dbReference>
<dbReference type="Proteomes" id="UP000060787">
    <property type="component" value="Chromosome"/>
</dbReference>
<dbReference type="PROSITE" id="PS50977">
    <property type="entry name" value="HTH_TETR_2"/>
    <property type="match status" value="1"/>
</dbReference>
<sequence>MPSPRRKISLKPRKKPSQSRAAETVAAILEAAARILERGGLPAYNTNAVAERAGVSVGSLYQYFPNKDALTAALIERETATLLADLAAVPEQASYVDGVVALVRAATAHQLHRPALARLLDFEERRLPMRDRDLQVDRAAQTCVLALLRRPDAPVSVGDGTTEAEILALDTIAIVRSLVDAAGERGETEAAPLQRRVLHAVFGYLGQPRAADMIAKTRKRKDSLHSAR</sequence>
<evidence type="ECO:0000256" key="2">
    <source>
        <dbReference type="ARBA" id="ARBA00023125"/>
    </source>
</evidence>
<organism evidence="6 7">
    <name type="scientific">Lysobacter antibioticus</name>
    <dbReference type="NCBI Taxonomy" id="84531"/>
    <lineage>
        <taxon>Bacteria</taxon>
        <taxon>Pseudomonadati</taxon>
        <taxon>Pseudomonadota</taxon>
        <taxon>Gammaproteobacteria</taxon>
        <taxon>Lysobacterales</taxon>
        <taxon>Lysobacteraceae</taxon>
        <taxon>Lysobacter</taxon>
    </lineage>
</organism>
<dbReference type="AlphaFoldDB" id="A0A0S2FCC9"/>
<dbReference type="KEGG" id="laq:GLA29479_116"/>
<dbReference type="KEGG" id="lab:LA76x_3070"/>
<dbReference type="GO" id="GO:0003700">
    <property type="term" value="F:DNA-binding transcription factor activity"/>
    <property type="evidence" value="ECO:0007669"/>
    <property type="project" value="TreeGrafter"/>
</dbReference>
<dbReference type="InterPro" id="IPR050109">
    <property type="entry name" value="HTH-type_TetR-like_transc_reg"/>
</dbReference>
<evidence type="ECO:0000256" key="3">
    <source>
        <dbReference type="ARBA" id="ARBA00023163"/>
    </source>
</evidence>
<dbReference type="PANTHER" id="PTHR30055:SF234">
    <property type="entry name" value="HTH-TYPE TRANSCRIPTIONAL REGULATOR BETI"/>
    <property type="match status" value="1"/>
</dbReference>
<keyword evidence="7" id="KW-1185">Reference proteome</keyword>
<evidence type="ECO:0000313" key="6">
    <source>
        <dbReference type="EMBL" id="ALN81198.1"/>
    </source>
</evidence>